<evidence type="ECO:0000256" key="1">
    <source>
        <dbReference type="SAM" id="MobiDB-lite"/>
    </source>
</evidence>
<dbReference type="AlphaFoldDB" id="A0A3S3VKN1"/>
<reference evidence="2 3" key="1">
    <citation type="submission" date="2019-01" db="EMBL/GenBank/DDBJ databases">
        <title>The draft genome of Rhizobium sp. 24NR.</title>
        <authorList>
            <person name="Liu L."/>
            <person name="Liang L."/>
            <person name="Shi S."/>
            <person name="Xu L."/>
            <person name="Wang X."/>
            <person name="Li L."/>
            <person name="Zhang X."/>
        </authorList>
    </citation>
    <scope>NUCLEOTIDE SEQUENCE [LARGE SCALE GENOMIC DNA]</scope>
    <source>
        <strain evidence="2 3">24NR</strain>
    </source>
</reference>
<name>A0A3S3VKN1_9HYPH</name>
<evidence type="ECO:0000313" key="2">
    <source>
        <dbReference type="EMBL" id="RWX78855.1"/>
    </source>
</evidence>
<dbReference type="OrthoDB" id="8293787at2"/>
<protein>
    <submittedName>
        <fullName evidence="2">Uncharacterized protein</fullName>
    </submittedName>
</protein>
<sequence>MAEDRNAQEAVENVDKSVQTQDRPAAGPHARKDLTDMEKTPGTGALPDDDGKDADVGSD</sequence>
<comment type="caution">
    <text evidence="2">The sequence shown here is derived from an EMBL/GenBank/DDBJ whole genome shotgun (WGS) entry which is preliminary data.</text>
</comment>
<proteinExistence type="predicted"/>
<dbReference type="EMBL" id="SBIP01000002">
    <property type="protein sequence ID" value="RWX78855.1"/>
    <property type="molecule type" value="Genomic_DNA"/>
</dbReference>
<organism evidence="2 3">
    <name type="scientific">Neorhizobium lilium</name>
    <dbReference type="NCBI Taxonomy" id="2503024"/>
    <lineage>
        <taxon>Bacteria</taxon>
        <taxon>Pseudomonadati</taxon>
        <taxon>Pseudomonadota</taxon>
        <taxon>Alphaproteobacteria</taxon>
        <taxon>Hyphomicrobiales</taxon>
        <taxon>Rhizobiaceae</taxon>
        <taxon>Rhizobium/Agrobacterium group</taxon>
        <taxon>Neorhizobium</taxon>
    </lineage>
</organism>
<keyword evidence="3" id="KW-1185">Reference proteome</keyword>
<gene>
    <name evidence="2" type="ORF">EPK99_09760</name>
</gene>
<feature type="compositionally biased region" description="Basic and acidic residues" evidence="1">
    <location>
        <begin position="30"/>
        <end position="39"/>
    </location>
</feature>
<dbReference type="Proteomes" id="UP000287687">
    <property type="component" value="Unassembled WGS sequence"/>
</dbReference>
<evidence type="ECO:0000313" key="3">
    <source>
        <dbReference type="Proteomes" id="UP000287687"/>
    </source>
</evidence>
<feature type="region of interest" description="Disordered" evidence="1">
    <location>
        <begin position="1"/>
        <end position="59"/>
    </location>
</feature>
<dbReference type="RefSeq" id="WP_128442832.1">
    <property type="nucleotide sequence ID" value="NZ_SBIP01000002.1"/>
</dbReference>
<accession>A0A3S3VKN1</accession>
<feature type="compositionally biased region" description="Acidic residues" evidence="1">
    <location>
        <begin position="47"/>
        <end position="59"/>
    </location>
</feature>